<feature type="transmembrane region" description="Helical" evidence="5">
    <location>
        <begin position="77"/>
        <end position="110"/>
    </location>
</feature>
<dbReference type="AlphaFoldDB" id="A0A6I6JH24"/>
<evidence type="ECO:0000313" key="8">
    <source>
        <dbReference type="Proteomes" id="UP000428328"/>
    </source>
</evidence>
<accession>A0A6I6JH24</accession>
<dbReference type="Proteomes" id="UP000428328">
    <property type="component" value="Chromosome"/>
</dbReference>
<dbReference type="SUPFAM" id="SSF50182">
    <property type="entry name" value="Sm-like ribonucleoproteins"/>
    <property type="match status" value="1"/>
</dbReference>
<evidence type="ECO:0000256" key="4">
    <source>
        <dbReference type="ARBA" id="ARBA00023136"/>
    </source>
</evidence>
<comment type="subcellular location">
    <subcellularLocation>
        <location evidence="1">Membrane</location>
    </subcellularLocation>
</comment>
<proteinExistence type="predicted"/>
<evidence type="ECO:0000256" key="1">
    <source>
        <dbReference type="ARBA" id="ARBA00004370"/>
    </source>
</evidence>
<evidence type="ECO:0000256" key="5">
    <source>
        <dbReference type="SAM" id="Phobius"/>
    </source>
</evidence>
<evidence type="ECO:0000256" key="2">
    <source>
        <dbReference type="ARBA" id="ARBA00022692"/>
    </source>
</evidence>
<feature type="transmembrane region" description="Helical" evidence="5">
    <location>
        <begin position="155"/>
        <end position="175"/>
    </location>
</feature>
<dbReference type="GO" id="GO:0008381">
    <property type="term" value="F:mechanosensitive monoatomic ion channel activity"/>
    <property type="evidence" value="ECO:0007669"/>
    <property type="project" value="UniProtKB-ARBA"/>
</dbReference>
<dbReference type="GO" id="GO:0016020">
    <property type="term" value="C:membrane"/>
    <property type="evidence" value="ECO:0007669"/>
    <property type="project" value="UniProtKB-SubCell"/>
</dbReference>
<dbReference type="Gene3D" id="2.30.30.60">
    <property type="match status" value="1"/>
</dbReference>
<dbReference type="RefSeq" id="WP_158947541.1">
    <property type="nucleotide sequence ID" value="NZ_CP046400.1"/>
</dbReference>
<keyword evidence="4 5" id="KW-0472">Membrane</keyword>
<organism evidence="7 8">
    <name type="scientific">Pseudodesulfovibrio cashew</name>
    <dbReference type="NCBI Taxonomy" id="2678688"/>
    <lineage>
        <taxon>Bacteria</taxon>
        <taxon>Pseudomonadati</taxon>
        <taxon>Thermodesulfobacteriota</taxon>
        <taxon>Desulfovibrionia</taxon>
        <taxon>Desulfovibrionales</taxon>
        <taxon>Desulfovibrionaceae</taxon>
    </lineage>
</organism>
<feature type="transmembrane region" description="Helical" evidence="5">
    <location>
        <begin position="50"/>
        <end position="71"/>
    </location>
</feature>
<dbReference type="PANTHER" id="PTHR30566">
    <property type="entry name" value="YNAI-RELATED MECHANOSENSITIVE ION CHANNEL"/>
    <property type="match status" value="1"/>
</dbReference>
<sequence length="353" mass="39060">MPIDSLGWLVRTGLVFVLVLSFLFALHRLRKGRAGWRSLWVELEASRGRSIVRLSAAALICLSVSILMPFARLETQYASLAASLLGVAWVAVAAWALTVGVSVTVFVLLRKYDLESPDNLQARRMHTRIKVLQRILVVIIWIAAIAGMLMQFERFRALGTTLLASAGVLSIVLGLSAQKTFGAVIAGVQIALSQPINLDDVVIVEGEWGRIEEITFTYVVVKIWDQRRLVLPVSYFLEKPFQNWTRKTAAITGTVFLHVDYTTPLAPLREELTRLCEAAGPLWDGKTCVLQVTEAGPETITLRALAGAPDASSAWDLRCMIREGLIDFLKANHPECLPRRRLVMEGGGLRDDS</sequence>
<dbReference type="KEGG" id="psel:GM415_09340"/>
<evidence type="ECO:0000256" key="3">
    <source>
        <dbReference type="ARBA" id="ARBA00022989"/>
    </source>
</evidence>
<dbReference type="Pfam" id="PF00924">
    <property type="entry name" value="MS_channel_2nd"/>
    <property type="match status" value="1"/>
</dbReference>
<dbReference type="EMBL" id="CP046400">
    <property type="protein sequence ID" value="QGY40320.1"/>
    <property type="molecule type" value="Genomic_DNA"/>
</dbReference>
<reference evidence="7 8" key="1">
    <citation type="submission" date="2019-11" db="EMBL/GenBank/DDBJ databases">
        <authorList>
            <person name="Zheng R.K."/>
            <person name="Sun C.M."/>
        </authorList>
    </citation>
    <scope>NUCLEOTIDE SEQUENCE [LARGE SCALE GENOMIC DNA]</scope>
    <source>
        <strain evidence="7 8">SRB007</strain>
    </source>
</reference>
<evidence type="ECO:0000259" key="6">
    <source>
        <dbReference type="Pfam" id="PF00924"/>
    </source>
</evidence>
<evidence type="ECO:0000313" key="7">
    <source>
        <dbReference type="EMBL" id="QGY40320.1"/>
    </source>
</evidence>
<keyword evidence="3 5" id="KW-1133">Transmembrane helix</keyword>
<protein>
    <submittedName>
        <fullName evidence="7">Mechanosensitive ion channel</fullName>
    </submittedName>
</protein>
<dbReference type="PANTHER" id="PTHR30566:SF25">
    <property type="entry name" value="INNER MEMBRANE PROTEIN"/>
    <property type="match status" value="1"/>
</dbReference>
<feature type="transmembrane region" description="Helical" evidence="5">
    <location>
        <begin position="6"/>
        <end position="29"/>
    </location>
</feature>
<gene>
    <name evidence="7" type="ORF">GM415_09340</name>
</gene>
<name>A0A6I6JH24_9BACT</name>
<dbReference type="InterPro" id="IPR023408">
    <property type="entry name" value="MscS_beta-dom_sf"/>
</dbReference>
<keyword evidence="2 5" id="KW-0812">Transmembrane</keyword>
<feature type="domain" description="Mechanosensitive ion channel MscS" evidence="6">
    <location>
        <begin position="181"/>
        <end position="246"/>
    </location>
</feature>
<dbReference type="InterPro" id="IPR010920">
    <property type="entry name" value="LSM_dom_sf"/>
</dbReference>
<dbReference type="InterPro" id="IPR006685">
    <property type="entry name" value="MscS_channel_2nd"/>
</dbReference>
<feature type="transmembrane region" description="Helical" evidence="5">
    <location>
        <begin position="131"/>
        <end position="149"/>
    </location>
</feature>
<dbReference type="Gene3D" id="1.10.287.1260">
    <property type="match status" value="1"/>
</dbReference>
<keyword evidence="8" id="KW-1185">Reference proteome</keyword>